<dbReference type="EMBL" id="AQPN01000083">
    <property type="protein sequence ID" value="EOR94533.1"/>
    <property type="molecule type" value="Genomic_DNA"/>
</dbReference>
<dbReference type="Proteomes" id="UP000014174">
    <property type="component" value="Unassembled WGS sequence"/>
</dbReference>
<proteinExistence type="predicted"/>
<protein>
    <recommendedName>
        <fullName evidence="3">Mrr-like domain-containing protein</fullName>
    </recommendedName>
</protein>
<dbReference type="eggNOG" id="COG0457">
    <property type="taxonomic scope" value="Bacteria"/>
</dbReference>
<keyword evidence="2" id="KW-1185">Reference proteome</keyword>
<reference evidence="1 2" key="1">
    <citation type="journal article" date="2013" name="Genome Announc.">
        <title>Draft Genome Sequence of Arcticibacter svalbardensis Strain MN12-7T, a Member of the Family Sphingobacteriaceae Isolated from an Arctic Soil Sample.</title>
        <authorList>
            <person name="Shivaji S."/>
            <person name="Ara S."/>
            <person name="Prasad S."/>
            <person name="Manasa B.P."/>
            <person name="Begum Z."/>
            <person name="Singh A."/>
            <person name="Kumar Pinnaka A."/>
        </authorList>
    </citation>
    <scope>NUCLEOTIDE SEQUENCE [LARGE SCALE GENOMIC DNA]</scope>
    <source>
        <strain evidence="1 2">MN12-7</strain>
    </source>
</reference>
<evidence type="ECO:0008006" key="3">
    <source>
        <dbReference type="Google" id="ProtNLM"/>
    </source>
</evidence>
<evidence type="ECO:0000313" key="1">
    <source>
        <dbReference type="EMBL" id="EOR94533.1"/>
    </source>
</evidence>
<sequence>MISSNNMNTPKNWQDFETLCLKLWGEIWSVSHEIEFNSDNAQGQKGVDIYFPVEGGRKYIGIQCKNKKLNLIDGSPNRITISDVQKEIDKALHFKPALHKLIVATSLQKDQKVEEFVREKSVEHATSGLFSIQICFWDFFERKLTEFPKTYDWYLKNENFHRIGSAKVVFSVGSDKTLYQPKFQQSTDRFIIKKPLPPIQSPSSFLFTSGLSLGKIYETQEQKNRVIMRNFNMAAETYPWHQNVWFKLTIINTGQRVIEDFKLNLDFQGDFLEVGSESPPSPLFNKNFKTDIREYSNSNDSLYIKPFEKSIVQRDSYTSRSIYLKPKLAVESDVVIRWKLLARDFEDEGTLLIQIRPLYYLVSNEYEVDTLDEEKVEVTYSLINRPGIRNMLDNQIQYSDDVSDYTFVNLESSIE</sequence>
<comment type="caution">
    <text evidence="1">The sequence shown here is derived from an EMBL/GenBank/DDBJ whole genome shotgun (WGS) entry which is preliminary data.</text>
</comment>
<dbReference type="OrthoDB" id="980615at2"/>
<name>R9GS55_9SPHI</name>
<dbReference type="STRING" id="1150600.ADIARSV_2295"/>
<dbReference type="AlphaFoldDB" id="R9GS55"/>
<dbReference type="RefSeq" id="WP_016195527.1">
    <property type="nucleotide sequence ID" value="NZ_AQPN01000083.1"/>
</dbReference>
<accession>R9GS55</accession>
<organism evidence="1 2">
    <name type="scientific">Arcticibacter svalbardensis MN12-7</name>
    <dbReference type="NCBI Taxonomy" id="1150600"/>
    <lineage>
        <taxon>Bacteria</taxon>
        <taxon>Pseudomonadati</taxon>
        <taxon>Bacteroidota</taxon>
        <taxon>Sphingobacteriia</taxon>
        <taxon>Sphingobacteriales</taxon>
        <taxon>Sphingobacteriaceae</taxon>
        <taxon>Arcticibacter</taxon>
    </lineage>
</organism>
<gene>
    <name evidence="1" type="ORF">ADIARSV_2295</name>
</gene>
<evidence type="ECO:0000313" key="2">
    <source>
        <dbReference type="Proteomes" id="UP000014174"/>
    </source>
</evidence>